<comment type="caution">
    <text evidence="1">The sequence shown here is derived from an EMBL/GenBank/DDBJ whole genome shotgun (WGS) entry which is preliminary data.</text>
</comment>
<evidence type="ECO:0000313" key="1">
    <source>
        <dbReference type="EMBL" id="MBO4165363.1"/>
    </source>
</evidence>
<proteinExistence type="predicted"/>
<accession>A0ABS3VID4</accession>
<dbReference type="RefSeq" id="WP_208570864.1">
    <property type="nucleotide sequence ID" value="NZ_JAGFWR010000040.1"/>
</dbReference>
<dbReference type="InterPro" id="IPR032710">
    <property type="entry name" value="NTF2-like_dom_sf"/>
</dbReference>
<protein>
    <submittedName>
        <fullName evidence="1">Nuclear transport factor 2 family protein</fullName>
    </submittedName>
</protein>
<dbReference type="SUPFAM" id="SSF54427">
    <property type="entry name" value="NTF2-like"/>
    <property type="match status" value="1"/>
</dbReference>
<organism evidence="1 2">
    <name type="scientific">Micromonospora antibiotica</name>
    <dbReference type="NCBI Taxonomy" id="2807623"/>
    <lineage>
        <taxon>Bacteria</taxon>
        <taxon>Bacillati</taxon>
        <taxon>Actinomycetota</taxon>
        <taxon>Actinomycetes</taxon>
        <taxon>Micromonosporales</taxon>
        <taxon>Micromonosporaceae</taxon>
        <taxon>Micromonospora</taxon>
    </lineage>
</organism>
<name>A0ABS3VID4_9ACTN</name>
<dbReference type="EMBL" id="JAGFWR010000040">
    <property type="protein sequence ID" value="MBO4165363.1"/>
    <property type="molecule type" value="Genomic_DNA"/>
</dbReference>
<keyword evidence="2" id="KW-1185">Reference proteome</keyword>
<reference evidence="1 2" key="1">
    <citation type="submission" date="2021-03" db="EMBL/GenBank/DDBJ databases">
        <authorList>
            <person name="Lee D.-H."/>
        </authorList>
    </citation>
    <scope>NUCLEOTIDE SEQUENCE [LARGE SCALE GENOMIC DNA]</scope>
    <source>
        <strain evidence="1 2">MMS20-R2-23</strain>
    </source>
</reference>
<dbReference type="Gene3D" id="3.10.450.50">
    <property type="match status" value="1"/>
</dbReference>
<gene>
    <name evidence="1" type="ORF">JQN83_31890</name>
</gene>
<sequence length="212" mass="22603">MHEIKRTIPIVAAGGILLAAGTLFGANSAYGQTDTNNPQQTHANHSVDHRAHARVPGFVAPTTTAVPTPATNTAALQAGAQSPAELINLLGQRIVAKDVDGIVALQEREAAIIDWDGSVIRGHAAIRAFYVEWFESDPILQVSPLQIVEAGGTRVGNKVIGRSASVMGTYTLEQDGPDGTRVSFSGNFCDIVRQQLNGTWLYIQDNPYPPHS</sequence>
<dbReference type="Proteomes" id="UP000671399">
    <property type="component" value="Unassembled WGS sequence"/>
</dbReference>
<evidence type="ECO:0000313" key="2">
    <source>
        <dbReference type="Proteomes" id="UP000671399"/>
    </source>
</evidence>